<evidence type="ECO:0000313" key="1">
    <source>
        <dbReference type="EMBL" id="PQM28180.1"/>
    </source>
</evidence>
<proteinExistence type="predicted"/>
<dbReference type="OrthoDB" id="9815326at2"/>
<dbReference type="SUPFAM" id="SSF53187">
    <property type="entry name" value="Zn-dependent exopeptidases"/>
    <property type="match status" value="1"/>
</dbReference>
<keyword evidence="1" id="KW-0378">Hydrolase</keyword>
<keyword evidence="2" id="KW-1185">Reference proteome</keyword>
<dbReference type="Pfam" id="PF05013">
    <property type="entry name" value="FGase"/>
    <property type="match status" value="1"/>
</dbReference>
<organism evidence="1 2">
    <name type="scientific">Sphingopyxis lindanitolerans</name>
    <dbReference type="NCBI Taxonomy" id="2054227"/>
    <lineage>
        <taxon>Bacteria</taxon>
        <taxon>Pseudomonadati</taxon>
        <taxon>Pseudomonadota</taxon>
        <taxon>Alphaproteobacteria</taxon>
        <taxon>Sphingomonadales</taxon>
        <taxon>Sphingomonadaceae</taxon>
        <taxon>Sphingopyxis</taxon>
    </lineage>
</organism>
<dbReference type="EMBL" id="PHFW01000002">
    <property type="protein sequence ID" value="PQM28180.1"/>
    <property type="molecule type" value="Genomic_DNA"/>
</dbReference>
<protein>
    <submittedName>
        <fullName evidence="1">N-formylglutamate amidohydrolase</fullName>
    </submittedName>
</protein>
<comment type="caution">
    <text evidence="1">The sequence shown here is derived from an EMBL/GenBank/DDBJ whole genome shotgun (WGS) entry which is preliminary data.</text>
</comment>
<reference evidence="2" key="1">
    <citation type="submission" date="2017-11" db="EMBL/GenBank/DDBJ databases">
        <title>The complete genome sequence of Sphingopyxis pomeranensis sp. nov. strain WS5A3p.</title>
        <authorList>
            <person name="Kaminski M.A."/>
        </authorList>
    </citation>
    <scope>NUCLEOTIDE SEQUENCE [LARGE SCALE GENOMIC DNA]</scope>
    <source>
        <strain evidence="2">WS5A3p</strain>
    </source>
</reference>
<dbReference type="AlphaFoldDB" id="A0A2S8B765"/>
<dbReference type="PIRSF" id="PIRSF029730">
    <property type="entry name" value="UCP029730"/>
    <property type="match status" value="1"/>
</dbReference>
<sequence>MDNLTAPNLSDWPDPVEWVNRSGRSPIILLCEHASNHIPACYDGLGLSEADRGRHIAWDIGAAAVTRRLSALLDAPAVLGTYSRLLIDLNRPPDGDGSIVVLSEDTPIAANKDLDGAERALRQARIFAPYQDAVGALVDARIADGSPVILVAIHSFNPTFLDQARPWHVGILFGRASMLGERLVGRLAADAALHIGVNQPYSVSRQEDYAILVHGDDRDIPAVLIEIRNDGLADAAQVEAWARRLAAILAPEASAP</sequence>
<dbReference type="Gene3D" id="3.40.630.40">
    <property type="entry name" value="Zn-dependent exopeptidases"/>
    <property type="match status" value="1"/>
</dbReference>
<dbReference type="GO" id="GO:0016787">
    <property type="term" value="F:hydrolase activity"/>
    <property type="evidence" value="ECO:0007669"/>
    <property type="project" value="UniProtKB-KW"/>
</dbReference>
<dbReference type="Proteomes" id="UP000238954">
    <property type="component" value="Chromosome"/>
</dbReference>
<dbReference type="InterPro" id="IPR011227">
    <property type="entry name" value="UCP029730"/>
</dbReference>
<dbReference type="InterPro" id="IPR007709">
    <property type="entry name" value="N-FG_amidohydro"/>
</dbReference>
<name>A0A2S8B765_9SPHN</name>
<gene>
    <name evidence="1" type="ORF">CVO77_06635</name>
</gene>
<accession>A0A2S8B765</accession>
<evidence type="ECO:0000313" key="2">
    <source>
        <dbReference type="Proteomes" id="UP000238954"/>
    </source>
</evidence>